<feature type="domain" description="MOSC" evidence="1">
    <location>
        <begin position="39"/>
        <end position="172"/>
    </location>
</feature>
<dbReference type="KEGG" id="rmar:GBA65_01500"/>
<dbReference type="EMBL" id="CP045121">
    <property type="protein sequence ID" value="QIN77401.1"/>
    <property type="molecule type" value="Genomic_DNA"/>
</dbReference>
<dbReference type="InterPro" id="IPR011037">
    <property type="entry name" value="Pyrv_Knase-like_insert_dom_sf"/>
</dbReference>
<protein>
    <submittedName>
        <fullName evidence="2">MOSC domain-containing protein</fullName>
    </submittedName>
</protein>
<name>A0A6G8PTY3_9ACTN</name>
<dbReference type="InterPro" id="IPR052716">
    <property type="entry name" value="MOSC_domain"/>
</dbReference>
<keyword evidence="3" id="KW-1185">Reference proteome</keyword>
<dbReference type="AlphaFoldDB" id="A0A6G8PTY3"/>
<dbReference type="GO" id="GO:0030170">
    <property type="term" value="F:pyridoxal phosphate binding"/>
    <property type="evidence" value="ECO:0007669"/>
    <property type="project" value="InterPro"/>
</dbReference>
<reference evidence="2 3" key="1">
    <citation type="submission" date="2019-10" db="EMBL/GenBank/DDBJ databases">
        <title>Rubrobacter sp nov SCSIO 52915 isolated from a deep-sea sediment in the South China Sea.</title>
        <authorList>
            <person name="Chen R.W."/>
        </authorList>
    </citation>
    <scope>NUCLEOTIDE SEQUENCE [LARGE SCALE GENOMIC DNA]</scope>
    <source>
        <strain evidence="2 3">SCSIO 52915</strain>
    </source>
</reference>
<dbReference type="GO" id="GO:0003824">
    <property type="term" value="F:catalytic activity"/>
    <property type="evidence" value="ECO:0007669"/>
    <property type="project" value="InterPro"/>
</dbReference>
<gene>
    <name evidence="2" type="ORF">GBA65_01500</name>
</gene>
<organism evidence="2 3">
    <name type="scientific">Rubrobacter marinus</name>
    <dbReference type="NCBI Taxonomy" id="2653852"/>
    <lineage>
        <taxon>Bacteria</taxon>
        <taxon>Bacillati</taxon>
        <taxon>Actinomycetota</taxon>
        <taxon>Rubrobacteria</taxon>
        <taxon>Rubrobacterales</taxon>
        <taxon>Rubrobacteraceae</taxon>
        <taxon>Rubrobacter</taxon>
    </lineage>
</organism>
<evidence type="ECO:0000313" key="2">
    <source>
        <dbReference type="EMBL" id="QIN77401.1"/>
    </source>
</evidence>
<dbReference type="Gene3D" id="2.40.33.20">
    <property type="entry name" value="PK beta-barrel domain-like"/>
    <property type="match status" value="1"/>
</dbReference>
<dbReference type="GO" id="GO:0030151">
    <property type="term" value="F:molybdenum ion binding"/>
    <property type="evidence" value="ECO:0007669"/>
    <property type="project" value="InterPro"/>
</dbReference>
<dbReference type="InterPro" id="IPR005302">
    <property type="entry name" value="MoCF_Sase_C"/>
</dbReference>
<evidence type="ECO:0000313" key="3">
    <source>
        <dbReference type="Proteomes" id="UP000502706"/>
    </source>
</evidence>
<accession>A0A6G8PTY3</accession>
<evidence type="ECO:0000259" key="1">
    <source>
        <dbReference type="PROSITE" id="PS51340"/>
    </source>
</evidence>
<dbReference type="Pfam" id="PF03473">
    <property type="entry name" value="MOSC"/>
    <property type="match status" value="1"/>
</dbReference>
<dbReference type="PANTHER" id="PTHR36930:SF1">
    <property type="entry name" value="MOSC DOMAIN-CONTAINING PROTEIN"/>
    <property type="match status" value="1"/>
</dbReference>
<dbReference type="PROSITE" id="PS51340">
    <property type="entry name" value="MOSC"/>
    <property type="match status" value="1"/>
</dbReference>
<dbReference type="Proteomes" id="UP000502706">
    <property type="component" value="Chromosome"/>
</dbReference>
<dbReference type="PANTHER" id="PTHR36930">
    <property type="entry name" value="METAL-SULFUR CLUSTER BIOSYNTHESIS PROTEINS YUAD-RELATED"/>
    <property type="match status" value="1"/>
</dbReference>
<dbReference type="SUPFAM" id="SSF50800">
    <property type="entry name" value="PK beta-barrel domain-like"/>
    <property type="match status" value="1"/>
</dbReference>
<proteinExistence type="predicted"/>
<sequence>MGFGRRCFFGHPWRVFEENAVSGFVEGIYVASRAGARAERVGEARALVGRGLEGDRYAEGAGHWSRFGRSCEVTLVEAEDLEAMEREAGVRVMGGEHRRNVVLRGLGLDGVRRKKFRIGEAVFEYQKPCSICRYVERLTEPGMTEALKGRGGICARVVEEGEIREGDPVSVM</sequence>